<sequence>MRCFQLFLCVGILLGACTLCAQESRSHSLALHWGVWMPSGGSFLARAACIAPAAEWDWRISKTFSVGAGIGYTRGDESGVTSDFYDGDLVAGFTDRRLILLPLTAHLRWFPGASPQQKLQPFIGVAAGGQYAEFRITGDQINTSRGRSWGGVVMPEAGISFAPVSGGRLRFEAACAWQYASNRWPVMHVGSLRGLYVRAGIRYVFRRQQRVY</sequence>
<protein>
    <recommendedName>
        <fullName evidence="4">Outer membrane protein beta-barrel domain-containing protein</fullName>
    </recommendedName>
</protein>
<dbReference type="PATRIC" id="fig|742725.3.peg.1652"/>
<keyword evidence="3" id="KW-1185">Reference proteome</keyword>
<dbReference type="PROSITE" id="PS51257">
    <property type="entry name" value="PROKAR_LIPOPROTEIN"/>
    <property type="match status" value="1"/>
</dbReference>
<evidence type="ECO:0000313" key="2">
    <source>
        <dbReference type="EMBL" id="EHB91510.1"/>
    </source>
</evidence>
<dbReference type="GeneID" id="92815408"/>
<dbReference type="Proteomes" id="UP000006008">
    <property type="component" value="Unassembled WGS sequence"/>
</dbReference>
<evidence type="ECO:0000256" key="1">
    <source>
        <dbReference type="SAM" id="SignalP"/>
    </source>
</evidence>
<dbReference type="EMBL" id="ADLD01000013">
    <property type="protein sequence ID" value="EHB91510.1"/>
    <property type="molecule type" value="Genomic_DNA"/>
</dbReference>
<dbReference type="HOGENOM" id="CLU_1297634_0_0_10"/>
<organism evidence="2 3">
    <name type="scientific">Alistipes indistinctus YIT 12060</name>
    <dbReference type="NCBI Taxonomy" id="742725"/>
    <lineage>
        <taxon>Bacteria</taxon>
        <taxon>Pseudomonadati</taxon>
        <taxon>Bacteroidota</taxon>
        <taxon>Bacteroidia</taxon>
        <taxon>Bacteroidales</taxon>
        <taxon>Rikenellaceae</taxon>
        <taxon>Alistipes</taxon>
    </lineage>
</organism>
<keyword evidence="1" id="KW-0732">Signal</keyword>
<dbReference type="AlphaFoldDB" id="G5HA94"/>
<accession>G5HA94</accession>
<feature type="chain" id="PRO_5003477837" description="Outer membrane protein beta-barrel domain-containing protein" evidence="1">
    <location>
        <begin position="22"/>
        <end position="212"/>
    </location>
</feature>
<dbReference type="RefSeq" id="WP_009134365.1">
    <property type="nucleotide sequence ID" value="NZ_CP102250.1"/>
</dbReference>
<comment type="caution">
    <text evidence="2">The sequence shown here is derived from an EMBL/GenBank/DDBJ whole genome shotgun (WGS) entry which is preliminary data.</text>
</comment>
<dbReference type="STRING" id="742725.HMPREF9450_01559"/>
<feature type="signal peptide" evidence="1">
    <location>
        <begin position="1"/>
        <end position="21"/>
    </location>
</feature>
<reference evidence="2 3" key="1">
    <citation type="submission" date="2011-08" db="EMBL/GenBank/DDBJ databases">
        <title>The Genome Sequence of Alistipes indistinctus YIT 12060.</title>
        <authorList>
            <consortium name="The Broad Institute Genome Sequencing Platform"/>
            <person name="Earl A."/>
            <person name="Ward D."/>
            <person name="Feldgarden M."/>
            <person name="Gevers D."/>
            <person name="Morotomi M."/>
            <person name="Young S.K."/>
            <person name="Zeng Q."/>
            <person name="Gargeya S."/>
            <person name="Fitzgerald M."/>
            <person name="Haas B."/>
            <person name="Abouelleil A."/>
            <person name="Alvarado L."/>
            <person name="Arachchi H.M."/>
            <person name="Berlin A."/>
            <person name="Brown A."/>
            <person name="Chapman S.B."/>
            <person name="Chen Z."/>
            <person name="Dunbar C."/>
            <person name="Freedman E."/>
            <person name="Gearin G."/>
            <person name="Gellesch M."/>
            <person name="Goldberg J."/>
            <person name="Griggs A."/>
            <person name="Gujja S."/>
            <person name="Heiman D."/>
            <person name="Howarth C."/>
            <person name="Larson L."/>
            <person name="Lui A."/>
            <person name="MacDonald P.J.P."/>
            <person name="Montmayeur A."/>
            <person name="Murphy C."/>
            <person name="Neiman D."/>
            <person name="Pearson M."/>
            <person name="Priest M."/>
            <person name="Roberts A."/>
            <person name="Saif S."/>
            <person name="Shea T."/>
            <person name="Shenoy N."/>
            <person name="Sisk P."/>
            <person name="Stolte C."/>
            <person name="Sykes S."/>
            <person name="Wortman J."/>
            <person name="Nusbaum C."/>
            <person name="Birren B."/>
        </authorList>
    </citation>
    <scope>NUCLEOTIDE SEQUENCE [LARGE SCALE GENOMIC DNA]</scope>
    <source>
        <strain evidence="2 3">YIT 12060</strain>
    </source>
</reference>
<dbReference type="OrthoDB" id="1094316at2"/>
<gene>
    <name evidence="2" type="ORF">HMPREF9450_01559</name>
</gene>
<proteinExistence type="predicted"/>
<evidence type="ECO:0008006" key="4">
    <source>
        <dbReference type="Google" id="ProtNLM"/>
    </source>
</evidence>
<name>G5HA94_9BACT</name>
<evidence type="ECO:0000313" key="3">
    <source>
        <dbReference type="Proteomes" id="UP000006008"/>
    </source>
</evidence>